<gene>
    <name evidence="1" type="ORF">METZ01_LOCUS367747</name>
</gene>
<evidence type="ECO:0000313" key="1">
    <source>
        <dbReference type="EMBL" id="SVD14893.1"/>
    </source>
</evidence>
<protein>
    <submittedName>
        <fullName evidence="1">Uncharacterized protein</fullName>
    </submittedName>
</protein>
<proteinExistence type="predicted"/>
<dbReference type="AlphaFoldDB" id="A0A382SYU5"/>
<organism evidence="1">
    <name type="scientific">marine metagenome</name>
    <dbReference type="NCBI Taxonomy" id="408172"/>
    <lineage>
        <taxon>unclassified sequences</taxon>
        <taxon>metagenomes</taxon>
        <taxon>ecological metagenomes</taxon>
    </lineage>
</organism>
<name>A0A382SYU5_9ZZZZ</name>
<accession>A0A382SYU5</accession>
<sequence>NNLNIDTSTWNNLSKYAERLLVPSSDTSRMTGAGAGTIDTD</sequence>
<feature type="non-terminal residue" evidence="1">
    <location>
        <position position="1"/>
    </location>
</feature>
<reference evidence="1" key="1">
    <citation type="submission" date="2018-05" db="EMBL/GenBank/DDBJ databases">
        <authorList>
            <person name="Lanie J.A."/>
            <person name="Ng W.-L."/>
            <person name="Kazmierczak K.M."/>
            <person name="Andrzejewski T.M."/>
            <person name="Davidsen T.M."/>
            <person name="Wayne K.J."/>
            <person name="Tettelin H."/>
            <person name="Glass J.I."/>
            <person name="Rusch D."/>
            <person name="Podicherti R."/>
            <person name="Tsui H.-C.T."/>
            <person name="Winkler M.E."/>
        </authorList>
    </citation>
    <scope>NUCLEOTIDE SEQUENCE</scope>
</reference>
<dbReference type="EMBL" id="UINC01132521">
    <property type="protein sequence ID" value="SVD14893.1"/>
    <property type="molecule type" value="Genomic_DNA"/>
</dbReference>